<gene>
    <name evidence="2" type="ORF">CR513_21988</name>
</gene>
<reference evidence="2" key="1">
    <citation type="submission" date="2018-05" db="EMBL/GenBank/DDBJ databases">
        <title>Draft genome of Mucuna pruriens seed.</title>
        <authorList>
            <person name="Nnadi N.E."/>
            <person name="Vos R."/>
            <person name="Hasami M.H."/>
            <person name="Devisetty U.K."/>
            <person name="Aguiy J.C."/>
        </authorList>
    </citation>
    <scope>NUCLEOTIDE SEQUENCE [LARGE SCALE GENOMIC DNA]</scope>
    <source>
        <strain evidence="2">JCA_2017</strain>
    </source>
</reference>
<evidence type="ECO:0000259" key="1">
    <source>
        <dbReference type="Pfam" id="PF24626"/>
    </source>
</evidence>
<proteinExistence type="predicted"/>
<feature type="domain" description="Tf2-1-like SH3-like" evidence="1">
    <location>
        <begin position="36"/>
        <end position="90"/>
    </location>
</feature>
<protein>
    <recommendedName>
        <fullName evidence="1">Tf2-1-like SH3-like domain-containing protein</fullName>
    </recommendedName>
</protein>
<accession>A0A371GY66</accession>
<feature type="non-terminal residue" evidence="2">
    <location>
        <position position="94"/>
    </location>
</feature>
<dbReference type="Proteomes" id="UP000257109">
    <property type="component" value="Unassembled WGS sequence"/>
</dbReference>
<sequence length="94" mass="10805">MDSLKLNLLKSYINSIILKLRIKVEQYAQKLIIDEGDLVWIHLRKKRKSNLLSRGDGPFKVLTKINNNAYILDMPQECESSHTFNVIGLSSFGQ</sequence>
<comment type="caution">
    <text evidence="2">The sequence shown here is derived from an EMBL/GenBank/DDBJ whole genome shotgun (WGS) entry which is preliminary data.</text>
</comment>
<dbReference type="Pfam" id="PF24626">
    <property type="entry name" value="SH3_Tf2-1"/>
    <property type="match status" value="1"/>
</dbReference>
<name>A0A371GY66_MUCPR</name>
<dbReference type="AlphaFoldDB" id="A0A371GY66"/>
<feature type="non-terminal residue" evidence="2">
    <location>
        <position position="1"/>
    </location>
</feature>
<dbReference type="InterPro" id="IPR056924">
    <property type="entry name" value="SH3_Tf2-1"/>
</dbReference>
<dbReference type="OrthoDB" id="1721574at2759"/>
<dbReference type="EMBL" id="QJKJ01004115">
    <property type="protein sequence ID" value="RDX95494.1"/>
    <property type="molecule type" value="Genomic_DNA"/>
</dbReference>
<evidence type="ECO:0000313" key="3">
    <source>
        <dbReference type="Proteomes" id="UP000257109"/>
    </source>
</evidence>
<organism evidence="2 3">
    <name type="scientific">Mucuna pruriens</name>
    <name type="common">Velvet bean</name>
    <name type="synonym">Dolichos pruriens</name>
    <dbReference type="NCBI Taxonomy" id="157652"/>
    <lineage>
        <taxon>Eukaryota</taxon>
        <taxon>Viridiplantae</taxon>
        <taxon>Streptophyta</taxon>
        <taxon>Embryophyta</taxon>
        <taxon>Tracheophyta</taxon>
        <taxon>Spermatophyta</taxon>
        <taxon>Magnoliopsida</taxon>
        <taxon>eudicotyledons</taxon>
        <taxon>Gunneridae</taxon>
        <taxon>Pentapetalae</taxon>
        <taxon>rosids</taxon>
        <taxon>fabids</taxon>
        <taxon>Fabales</taxon>
        <taxon>Fabaceae</taxon>
        <taxon>Papilionoideae</taxon>
        <taxon>50 kb inversion clade</taxon>
        <taxon>NPAAA clade</taxon>
        <taxon>indigoferoid/millettioid clade</taxon>
        <taxon>Phaseoleae</taxon>
        <taxon>Mucuna</taxon>
    </lineage>
</organism>
<keyword evidence="3" id="KW-1185">Reference proteome</keyword>
<evidence type="ECO:0000313" key="2">
    <source>
        <dbReference type="EMBL" id="RDX95494.1"/>
    </source>
</evidence>